<dbReference type="RefSeq" id="YP_006200962.1">
    <property type="nucleotide sequence ID" value="NC_017685.1"/>
</dbReference>
<feature type="transmembrane region" description="Helical" evidence="1">
    <location>
        <begin position="65"/>
        <end position="87"/>
    </location>
</feature>
<keyword evidence="1" id="KW-0812">Transmembrane</keyword>
<proteinExistence type="predicted"/>
<dbReference type="EMBL" id="HM856902">
    <property type="protein sequence ID" value="AEI17646.1"/>
    <property type="molecule type" value="Viral_cRNA"/>
</dbReference>
<dbReference type="Proteomes" id="UP000110347">
    <property type="component" value="Segment"/>
</dbReference>
<protein>
    <submittedName>
        <fullName evidence="2">Alpha 1 protein</fullName>
    </submittedName>
</protein>
<dbReference type="GeneID" id="12216924"/>
<name>H8XWT0_9RHAB</name>
<organism evidence="2 3">
    <name type="scientific">Obodhiang virus</name>
    <dbReference type="NCBI Taxonomy" id="380160"/>
    <lineage>
        <taxon>Viruses</taxon>
        <taxon>Riboviria</taxon>
        <taxon>Orthornavirae</taxon>
        <taxon>Negarnaviricota</taxon>
        <taxon>Haploviricotina</taxon>
        <taxon>Monjiviricetes</taxon>
        <taxon>Mononegavirales</taxon>
        <taxon>Rhabdoviridae</taxon>
        <taxon>Alpharhabdovirinae</taxon>
        <taxon>Ephemerovirus</taxon>
        <taxon>Ephemerovirus obodhiang</taxon>
    </lineage>
</organism>
<sequence>METRLGLSDISNTFKELSNHISSVTRSIGEFFITNKPKIKIILICSIILILIVLTRGIISSVLNLIGYISKCTVCITRTIRSLFGFTKKKIKKRRKKAKKNKLTSNST</sequence>
<keyword evidence="1" id="KW-0472">Membrane</keyword>
<feature type="transmembrane region" description="Helical" evidence="1">
    <location>
        <begin position="41"/>
        <end position="59"/>
    </location>
</feature>
<gene>
    <name evidence="2" type="primary">alpha</name>
</gene>
<evidence type="ECO:0000256" key="1">
    <source>
        <dbReference type="SAM" id="Phobius"/>
    </source>
</evidence>
<accession>H8XWT0</accession>
<keyword evidence="1" id="KW-1133">Transmembrane helix</keyword>
<reference evidence="2 3" key="1">
    <citation type="journal article" date="2012" name="Virology">
        <title>Kotonkan and Obodhiang viruses: African ephemeroviruses with large and complex genomes.</title>
        <authorList>
            <person name="Blasdell K.R."/>
            <person name="Voysey R."/>
            <person name="Bulach D."/>
            <person name="Joubert D.A."/>
            <person name="Tesh R.B."/>
            <person name="Boyle D.B."/>
            <person name="Walker P.J."/>
        </authorList>
    </citation>
    <scope>NUCLEOTIDE SEQUENCE [LARGE SCALE GENOMIC DNA]</scope>
    <source>
        <strain evidence="2">Obodhiang</strain>
    </source>
</reference>
<evidence type="ECO:0000313" key="2">
    <source>
        <dbReference type="EMBL" id="AEI17646.1"/>
    </source>
</evidence>
<dbReference type="KEGG" id="vg:12216924"/>
<keyword evidence="3" id="KW-1185">Reference proteome</keyword>
<evidence type="ECO:0000313" key="3">
    <source>
        <dbReference type="Proteomes" id="UP000110347"/>
    </source>
</evidence>